<feature type="domain" description="GH10" evidence="14">
    <location>
        <begin position="360"/>
        <end position="697"/>
    </location>
</feature>
<comment type="pathway">
    <text evidence="2">Glycan degradation; xylan degradation.</text>
</comment>
<dbReference type="Pfam" id="PF02018">
    <property type="entry name" value="CBM_4_9"/>
    <property type="match status" value="1"/>
</dbReference>
<dbReference type="PANTHER" id="PTHR31490:SF90">
    <property type="entry name" value="ENDO-1,4-BETA-XYLANASE A"/>
    <property type="match status" value="1"/>
</dbReference>
<evidence type="ECO:0000256" key="11">
    <source>
        <dbReference type="PROSITE-ProRule" id="PRU10061"/>
    </source>
</evidence>
<dbReference type="GO" id="GO:0031176">
    <property type="term" value="F:endo-1,4-beta-xylanase activity"/>
    <property type="evidence" value="ECO:0007669"/>
    <property type="project" value="UniProtKB-EC"/>
</dbReference>
<evidence type="ECO:0000256" key="4">
    <source>
        <dbReference type="ARBA" id="ARBA00022651"/>
    </source>
</evidence>
<evidence type="ECO:0000256" key="5">
    <source>
        <dbReference type="ARBA" id="ARBA00022729"/>
    </source>
</evidence>
<keyword evidence="4 15" id="KW-0858">Xylan degradation</keyword>
<dbReference type="PRINTS" id="PR00134">
    <property type="entry name" value="GLHYDRLASE10"/>
</dbReference>
<dbReference type="InterPro" id="IPR001000">
    <property type="entry name" value="GH10_dom"/>
</dbReference>
<dbReference type="InterPro" id="IPR010502">
    <property type="entry name" value="Carb-bd_dom_fam9"/>
</dbReference>
<keyword evidence="9 12" id="KW-0326">Glycosidase</keyword>
<dbReference type="SUPFAM" id="SSF49785">
    <property type="entry name" value="Galactose-binding domain-like"/>
    <property type="match status" value="2"/>
</dbReference>
<name>A0A1V0JFL1_9BACL</name>
<sequence length="1020" mass="111000">MNQTMKRAFMLLIAAMLLLPAGWPVNVTKAETAASDDTVTVYHEDFASGIGQAVQSGGATLTYVSGKVFTGNEDGGALYVSNRVNNWDAADFRFSDMGLTNGKTYTAHVTIFVDADVSLSAGAKAALQTVDSYGNYAETDYVAGQAVTLTREFTVDTSADRALRINSNAAGAAVPYYIGDIRITETDSSGGGEQPPRDPALPFTTITFEDQTTGGFTGRAGTETLTVTNEANHTPGGAYALKVEGRTNTWHGPSLRVEKYVDQGAEYKISAWVKLIEPASSQIQLSTQIGDGSSANYVQLSSKTINTGDDWVQFEGTYRYNSVGGEFLTIYVESSNNASASFYIDDIRFEPTGSGPIEIQKDLVPIKTAYQDDFLIGSAISAEDLEGVRLELLKMHHNVATAGNAMKPDGLQPTKGNFTFTAADALVDQVLAEGMQMHGHVLVWHQQSPAWMNTTTDAQGNTVPLSRAEALANLRTHIQTVMEHFGDRVISWDVVNEAMNDNPGNPSDWQASLRETPWKTAIGADYVEQAFLAAREVLDQHPEWNIKLYYNDYNEDNQNKAQAIYHMVKALNDKYALTHPGKLLIDGIGMQGHYNVNTNPENVRLSLERFISLGVEISITELDIQAGSNYELSEKLANAQGYLYAQLMQLFKAHADHIARVTFWGLDDGTSWRSSTNPLLFDKNLQAKPAYYGVIDPAKFIEEHQPDVSEANQSTALYGTPAVDGAVDAIWHQAPAMPIERYQTAWQGATGTAKALWDDHNLYVLIQVNDAQLDKNNPNPWEQDSVEVFLDENNAKTSFYQSDDGQYRVNYANETSFNPESIAEGFVSAVRVNGTNYTVEMKIPLKTITPANDVKIGFDAQINDAKDGARQSVAAWNDTTGNGYQDPSVFGVLTLTGKGPVDTTPPVLELTVSPSVLSTPNHKLVPIKVTWKASDEGSGIDTIKLVSITSNESDNGVGDGNTANDIQGADYGTADQEFLLRAERSGNGNGRIYTITYEATDKAGNKTTAQATVKVPKGKK</sequence>
<proteinExistence type="inferred from homology"/>
<evidence type="ECO:0000256" key="9">
    <source>
        <dbReference type="ARBA" id="ARBA00023295"/>
    </source>
</evidence>
<dbReference type="EC" id="3.2.1.8" evidence="12"/>
<dbReference type="InterPro" id="IPR044846">
    <property type="entry name" value="GH10"/>
</dbReference>
<feature type="chain" id="PRO_5038663063" description="Beta-xylanase" evidence="13">
    <location>
        <begin position="30"/>
        <end position="1020"/>
    </location>
</feature>
<dbReference type="GO" id="GO:0030246">
    <property type="term" value="F:carbohydrate binding"/>
    <property type="evidence" value="ECO:0007669"/>
    <property type="project" value="InterPro"/>
</dbReference>
<dbReference type="PROSITE" id="PS51760">
    <property type="entry name" value="GH10_2"/>
    <property type="match status" value="1"/>
</dbReference>
<comment type="catalytic activity">
    <reaction evidence="1 12">
        <text>Endohydrolysis of (1-&gt;4)-beta-D-xylosidic linkages in xylans.</text>
        <dbReference type="EC" id="3.2.1.8"/>
    </reaction>
</comment>
<dbReference type="SMART" id="SM00633">
    <property type="entry name" value="Glyco_10"/>
    <property type="match status" value="1"/>
</dbReference>
<dbReference type="GO" id="GO:0045493">
    <property type="term" value="P:xylan catabolic process"/>
    <property type="evidence" value="ECO:0007669"/>
    <property type="project" value="UniProtKB-UniPathway"/>
</dbReference>
<protein>
    <recommendedName>
        <fullName evidence="12">Beta-xylanase</fullName>
        <ecNumber evidence="12">3.2.1.8</ecNumber>
    </recommendedName>
</protein>
<feature type="signal peptide" evidence="13">
    <location>
        <begin position="1"/>
        <end position="29"/>
    </location>
</feature>
<evidence type="ECO:0000256" key="7">
    <source>
        <dbReference type="ARBA" id="ARBA00022801"/>
    </source>
</evidence>
<dbReference type="InterPro" id="IPR031158">
    <property type="entry name" value="GH10_AS"/>
</dbReference>
<dbReference type="SUPFAM" id="SSF49344">
    <property type="entry name" value="CBD9-like"/>
    <property type="match status" value="1"/>
</dbReference>
<keyword evidence="5 13" id="KW-0732">Signal</keyword>
<dbReference type="PROSITE" id="PS00591">
    <property type="entry name" value="GH10_1"/>
    <property type="match status" value="1"/>
</dbReference>
<evidence type="ECO:0000256" key="13">
    <source>
        <dbReference type="SAM" id="SignalP"/>
    </source>
</evidence>
<dbReference type="InterPro" id="IPR017853">
    <property type="entry name" value="GH"/>
</dbReference>
<dbReference type="Gene3D" id="2.60.120.260">
    <property type="entry name" value="Galactose-binding domain-like"/>
    <property type="match status" value="2"/>
</dbReference>
<dbReference type="Pfam" id="PF00331">
    <property type="entry name" value="Glyco_hydro_10"/>
    <property type="match status" value="1"/>
</dbReference>
<evidence type="ECO:0000256" key="3">
    <source>
        <dbReference type="ARBA" id="ARBA00007495"/>
    </source>
</evidence>
<evidence type="ECO:0000256" key="12">
    <source>
        <dbReference type="RuleBase" id="RU361174"/>
    </source>
</evidence>
<dbReference type="InterPro" id="IPR003305">
    <property type="entry name" value="CenC_carb-bd"/>
</dbReference>
<dbReference type="Pfam" id="PF06452">
    <property type="entry name" value="CBM9_1"/>
    <property type="match status" value="1"/>
</dbReference>
<keyword evidence="6" id="KW-0677">Repeat</keyword>
<dbReference type="AlphaFoldDB" id="A0A1V0JFL1"/>
<evidence type="ECO:0000259" key="14">
    <source>
        <dbReference type="PROSITE" id="PS51760"/>
    </source>
</evidence>
<evidence type="ECO:0000256" key="2">
    <source>
        <dbReference type="ARBA" id="ARBA00004851"/>
    </source>
</evidence>
<dbReference type="Gene3D" id="3.20.20.80">
    <property type="entry name" value="Glycosidases"/>
    <property type="match status" value="1"/>
</dbReference>
<dbReference type="PANTHER" id="PTHR31490">
    <property type="entry name" value="GLYCOSYL HYDROLASE"/>
    <property type="match status" value="1"/>
</dbReference>
<dbReference type="Gene3D" id="2.60.40.1190">
    <property type="match status" value="1"/>
</dbReference>
<keyword evidence="7 12" id="KW-0378">Hydrolase</keyword>
<keyword evidence="8 12" id="KW-0119">Carbohydrate metabolism</keyword>
<dbReference type="InterPro" id="IPR008979">
    <property type="entry name" value="Galactose-bd-like_sf"/>
</dbReference>
<dbReference type="SUPFAM" id="SSF51445">
    <property type="entry name" value="(Trans)glycosidases"/>
    <property type="match status" value="1"/>
</dbReference>
<evidence type="ECO:0000256" key="6">
    <source>
        <dbReference type="ARBA" id="ARBA00022737"/>
    </source>
</evidence>
<evidence type="ECO:0000313" key="15">
    <source>
        <dbReference type="EMBL" id="ARD08052.1"/>
    </source>
</evidence>
<organism evidence="15">
    <name type="scientific">Paenibacillus barengoltzii</name>
    <dbReference type="NCBI Taxonomy" id="343517"/>
    <lineage>
        <taxon>Bacteria</taxon>
        <taxon>Bacillati</taxon>
        <taxon>Bacillota</taxon>
        <taxon>Bacilli</taxon>
        <taxon>Bacillales</taxon>
        <taxon>Paenibacillaceae</taxon>
        <taxon>Paenibacillus</taxon>
    </lineage>
</organism>
<accession>A0A1V0JFL1</accession>
<reference evidence="15" key="1">
    <citation type="submission" date="2016-11" db="EMBL/GenBank/DDBJ databases">
        <authorList>
            <person name="Jaros S."/>
            <person name="Januszkiewicz K."/>
            <person name="Wedrychowicz H."/>
        </authorList>
    </citation>
    <scope>NUCLEOTIDE SEQUENCE</scope>
    <source>
        <strain evidence="15">CAU904</strain>
    </source>
</reference>
<dbReference type="UniPathway" id="UPA00114"/>
<evidence type="ECO:0000256" key="8">
    <source>
        <dbReference type="ARBA" id="ARBA00023277"/>
    </source>
</evidence>
<evidence type="ECO:0000256" key="1">
    <source>
        <dbReference type="ARBA" id="ARBA00000681"/>
    </source>
</evidence>
<evidence type="ECO:0000256" key="10">
    <source>
        <dbReference type="ARBA" id="ARBA00023326"/>
    </source>
</evidence>
<feature type="active site" description="Nucleophile" evidence="11">
    <location>
        <position position="621"/>
    </location>
</feature>
<keyword evidence="10 12" id="KW-0624">Polysaccharide degradation</keyword>
<dbReference type="EMBL" id="KY170863">
    <property type="protein sequence ID" value="ARD08052.1"/>
    <property type="molecule type" value="Genomic_DNA"/>
</dbReference>
<comment type="similarity">
    <text evidence="3 12">Belongs to the glycosyl hydrolase 10 (cellulase F) family.</text>
</comment>
<dbReference type="CDD" id="cd00005">
    <property type="entry name" value="CBM9_like_1"/>
    <property type="match status" value="1"/>
</dbReference>